<dbReference type="InterPro" id="IPR029063">
    <property type="entry name" value="SAM-dependent_MTases_sf"/>
</dbReference>
<evidence type="ECO:0000256" key="3">
    <source>
        <dbReference type="ARBA" id="ARBA00022603"/>
    </source>
</evidence>
<comment type="similarity">
    <text evidence="6">Belongs to the methyltransferase superfamily. RNA methyltransferase RsmG family.</text>
</comment>
<name>A0A318RPX6_WILLI</name>
<evidence type="ECO:0000313" key="7">
    <source>
        <dbReference type="EMBL" id="PYE18690.1"/>
    </source>
</evidence>
<keyword evidence="2 6" id="KW-0698">rRNA processing</keyword>
<comment type="caution">
    <text evidence="6">Lacks conserved residue(s) required for the propagation of feature annotation.</text>
</comment>
<keyword evidence="8" id="KW-1185">Reference proteome</keyword>
<dbReference type="GO" id="GO:0070043">
    <property type="term" value="F:rRNA (guanine-N7-)-methyltransferase activity"/>
    <property type="evidence" value="ECO:0007669"/>
    <property type="project" value="UniProtKB-UniRule"/>
</dbReference>
<dbReference type="CDD" id="cd02440">
    <property type="entry name" value="AdoMet_MTases"/>
    <property type="match status" value="1"/>
</dbReference>
<evidence type="ECO:0000256" key="5">
    <source>
        <dbReference type="ARBA" id="ARBA00022691"/>
    </source>
</evidence>
<dbReference type="Gene3D" id="3.40.50.150">
    <property type="entry name" value="Vaccinia Virus protein VP39"/>
    <property type="match status" value="1"/>
</dbReference>
<dbReference type="NCBIfam" id="TIGR00138">
    <property type="entry name" value="rsmG_gidB"/>
    <property type="match status" value="1"/>
</dbReference>
<protein>
    <recommendedName>
        <fullName evidence="6">Ribosomal RNA small subunit methyltransferase G</fullName>
        <ecNumber evidence="6">2.1.1.-</ecNumber>
    </recommendedName>
    <alternativeName>
        <fullName evidence="6">16S rRNA 7-methylguanosine methyltransferase</fullName>
        <shortName evidence="6">16S rRNA m7G methyltransferase</shortName>
    </alternativeName>
</protein>
<feature type="binding site" evidence="6">
    <location>
        <position position="83"/>
    </location>
    <ligand>
        <name>S-adenosyl-L-methionine</name>
        <dbReference type="ChEBI" id="CHEBI:59789"/>
    </ligand>
</feature>
<dbReference type="HAMAP" id="MF_00074">
    <property type="entry name" value="16SrRNA_methyltr_G"/>
    <property type="match status" value="1"/>
</dbReference>
<dbReference type="Pfam" id="PF02527">
    <property type="entry name" value="GidB"/>
    <property type="match status" value="1"/>
</dbReference>
<dbReference type="PANTHER" id="PTHR31760">
    <property type="entry name" value="S-ADENOSYL-L-METHIONINE-DEPENDENT METHYLTRANSFERASES SUPERFAMILY PROTEIN"/>
    <property type="match status" value="1"/>
</dbReference>
<dbReference type="EC" id="2.1.1.-" evidence="6"/>
<dbReference type="Proteomes" id="UP000247591">
    <property type="component" value="Unassembled WGS sequence"/>
</dbReference>
<keyword evidence="4 6" id="KW-0808">Transferase</keyword>
<feature type="binding site" evidence="6">
    <location>
        <begin position="128"/>
        <end position="129"/>
    </location>
    <ligand>
        <name>S-adenosyl-L-methionine</name>
        <dbReference type="ChEBI" id="CHEBI:59789"/>
    </ligand>
</feature>
<organism evidence="7 8">
    <name type="scientific">Williamsia limnetica</name>
    <dbReference type="NCBI Taxonomy" id="882452"/>
    <lineage>
        <taxon>Bacteria</taxon>
        <taxon>Bacillati</taxon>
        <taxon>Actinomycetota</taxon>
        <taxon>Actinomycetes</taxon>
        <taxon>Mycobacteriales</taxon>
        <taxon>Nocardiaceae</taxon>
        <taxon>Williamsia</taxon>
    </lineage>
</organism>
<dbReference type="GO" id="GO:0005829">
    <property type="term" value="C:cytosol"/>
    <property type="evidence" value="ECO:0007669"/>
    <property type="project" value="TreeGrafter"/>
</dbReference>
<comment type="caution">
    <text evidence="7">The sequence shown here is derived from an EMBL/GenBank/DDBJ whole genome shotgun (WGS) entry which is preliminary data.</text>
</comment>
<accession>A0A318RPX6</accession>
<evidence type="ECO:0000256" key="4">
    <source>
        <dbReference type="ARBA" id="ARBA00022679"/>
    </source>
</evidence>
<dbReference type="InterPro" id="IPR003682">
    <property type="entry name" value="rRNA_ssu_MeTfrase_G"/>
</dbReference>
<proteinExistence type="inferred from homology"/>
<keyword evidence="1 6" id="KW-0963">Cytoplasm</keyword>
<dbReference type="OrthoDB" id="9808773at2"/>
<comment type="function">
    <text evidence="6">Specifically methylates the N7 position of a guanine in 16S rRNA.</text>
</comment>
<evidence type="ECO:0000256" key="1">
    <source>
        <dbReference type="ARBA" id="ARBA00022490"/>
    </source>
</evidence>
<evidence type="ECO:0000256" key="2">
    <source>
        <dbReference type="ARBA" id="ARBA00022552"/>
    </source>
</evidence>
<dbReference type="AlphaFoldDB" id="A0A318RPX6"/>
<dbReference type="EMBL" id="QJSP01000004">
    <property type="protein sequence ID" value="PYE18690.1"/>
    <property type="molecule type" value="Genomic_DNA"/>
</dbReference>
<keyword evidence="3 6" id="KW-0489">Methyltransferase</keyword>
<dbReference type="PANTHER" id="PTHR31760:SF0">
    <property type="entry name" value="S-ADENOSYL-L-METHIONINE-DEPENDENT METHYLTRANSFERASES SUPERFAMILY PROTEIN"/>
    <property type="match status" value="1"/>
</dbReference>
<feature type="binding site" evidence="6">
    <location>
        <position position="78"/>
    </location>
    <ligand>
        <name>S-adenosyl-L-methionine</name>
        <dbReference type="ChEBI" id="CHEBI:59789"/>
    </ligand>
</feature>
<dbReference type="RefSeq" id="WP_110469125.1">
    <property type="nucleotide sequence ID" value="NZ_QJSP01000004.1"/>
</dbReference>
<evidence type="ECO:0000313" key="8">
    <source>
        <dbReference type="Proteomes" id="UP000247591"/>
    </source>
</evidence>
<feature type="binding site" evidence="6">
    <location>
        <position position="146"/>
    </location>
    <ligand>
        <name>S-adenosyl-L-methionine</name>
        <dbReference type="ChEBI" id="CHEBI:59789"/>
    </ligand>
</feature>
<dbReference type="SUPFAM" id="SSF53335">
    <property type="entry name" value="S-adenosyl-L-methionine-dependent methyltransferases"/>
    <property type="match status" value="1"/>
</dbReference>
<evidence type="ECO:0000256" key="6">
    <source>
        <dbReference type="HAMAP-Rule" id="MF_00074"/>
    </source>
</evidence>
<sequence length="221" mass="23176">MTAEFEGEGGDQLRSAAASVFADRLPTAEKYWEALANAGLERGLIGPREVDRLWGRHILNCAVIAELLEDGESVVDIGSGAGLPGIAVAIAKPTVQMTLVEPLLRRATFLEEVVSELGIDVRVIRGRAEEKSVVKIAGRADVVTSRAVAPLDRLGKCSTPLLRPGGRLIAIKGSSAAEEIATHLGTLGRIGLSGLRVAQCGTDALPTPTTVVLATRVGGRR</sequence>
<reference evidence="7 8" key="1">
    <citation type="submission" date="2018-06" db="EMBL/GenBank/DDBJ databases">
        <title>Genomic Encyclopedia of Type Strains, Phase IV (KMG-IV): sequencing the most valuable type-strain genomes for metagenomic binning, comparative biology and taxonomic classification.</title>
        <authorList>
            <person name="Goeker M."/>
        </authorList>
    </citation>
    <scope>NUCLEOTIDE SEQUENCE [LARGE SCALE GENOMIC DNA]</scope>
    <source>
        <strain evidence="7 8">DSM 45521</strain>
    </source>
</reference>
<comment type="subcellular location">
    <subcellularLocation>
        <location evidence="6">Cytoplasm</location>
    </subcellularLocation>
</comment>
<gene>
    <name evidence="6" type="primary">rsmG</name>
    <name evidence="7" type="ORF">DFR67_104272</name>
</gene>
<keyword evidence="5 6" id="KW-0949">S-adenosyl-L-methionine</keyword>